<dbReference type="OrthoDB" id="333076at2"/>
<dbReference type="RefSeq" id="WP_127189302.1">
    <property type="nucleotide sequence ID" value="NZ_RZNJ01000005.1"/>
</dbReference>
<protein>
    <submittedName>
        <fullName evidence="2">Uncharacterized protein</fullName>
    </submittedName>
</protein>
<keyword evidence="3" id="KW-1185">Reference proteome</keyword>
<name>A0A433X5H7_9HYPH</name>
<proteinExistence type="predicted"/>
<evidence type="ECO:0000313" key="2">
    <source>
        <dbReference type="EMBL" id="RUT29312.1"/>
    </source>
</evidence>
<comment type="caution">
    <text evidence="2">The sequence shown here is derived from an EMBL/GenBank/DDBJ whole genome shotgun (WGS) entry which is preliminary data.</text>
</comment>
<keyword evidence="1" id="KW-0732">Signal</keyword>
<evidence type="ECO:0000313" key="3">
    <source>
        <dbReference type="Proteomes" id="UP000281547"/>
    </source>
</evidence>
<feature type="signal peptide" evidence="1">
    <location>
        <begin position="1"/>
        <end position="22"/>
    </location>
</feature>
<reference evidence="2 3" key="1">
    <citation type="journal article" date="2016" name="Int. J. Syst. Evol. Microbiol.">
        <title>Arsenicitalea aurantiaca gen. nov., sp. nov., a new member of the family Hyphomicrobiaceae, isolated from high-arsenic sediment.</title>
        <authorList>
            <person name="Mu Y."/>
            <person name="Zhou L."/>
            <person name="Zeng X.C."/>
            <person name="Liu L."/>
            <person name="Pan Y."/>
            <person name="Chen X."/>
            <person name="Wang J."/>
            <person name="Li S."/>
            <person name="Li W.J."/>
            <person name="Wang Y."/>
        </authorList>
    </citation>
    <scope>NUCLEOTIDE SEQUENCE [LARGE SCALE GENOMIC DNA]</scope>
    <source>
        <strain evidence="2 3">42-50</strain>
    </source>
</reference>
<feature type="chain" id="PRO_5018982426" evidence="1">
    <location>
        <begin position="23"/>
        <end position="216"/>
    </location>
</feature>
<dbReference type="Proteomes" id="UP000281547">
    <property type="component" value="Unassembled WGS sequence"/>
</dbReference>
<gene>
    <name evidence="2" type="ORF">EMQ25_14405</name>
</gene>
<dbReference type="EMBL" id="RZNJ01000005">
    <property type="protein sequence ID" value="RUT29312.1"/>
    <property type="molecule type" value="Genomic_DNA"/>
</dbReference>
<evidence type="ECO:0000256" key="1">
    <source>
        <dbReference type="SAM" id="SignalP"/>
    </source>
</evidence>
<organism evidence="2 3">
    <name type="scientific">Arsenicitalea aurantiaca</name>
    <dbReference type="NCBI Taxonomy" id="1783274"/>
    <lineage>
        <taxon>Bacteria</taxon>
        <taxon>Pseudomonadati</taxon>
        <taxon>Pseudomonadota</taxon>
        <taxon>Alphaproteobacteria</taxon>
        <taxon>Hyphomicrobiales</taxon>
        <taxon>Devosiaceae</taxon>
        <taxon>Arsenicitalea</taxon>
    </lineage>
</organism>
<accession>A0A433X5H7</accession>
<dbReference type="AlphaFoldDB" id="A0A433X5H7"/>
<sequence length="216" mass="22783">MLRAAALVGLAGLLAVPAPAHAQADYASAFTDAFAAACVPGRLTYEASLAAARDAGWSTVSAQSHPELAAIMALAEEEARDPELEGAEFHYEAFLKAVAGLPHHLVVSRASFVLDDPEDPWVFVGCHLYNLEATAPIDPAPVTALIGNPISRTQTDQGVESHVWGPPCPMPRTGDTYLNFVEEGSVVADVLPFTGLALNFSTSELPAGEEEPEPYC</sequence>